<gene>
    <name evidence="2" type="ORF">SAMN04488095_0220</name>
</gene>
<evidence type="ECO:0000313" key="3">
    <source>
        <dbReference type="Proteomes" id="UP000199110"/>
    </source>
</evidence>
<keyword evidence="1" id="KW-1133">Transmembrane helix</keyword>
<evidence type="ECO:0000313" key="2">
    <source>
        <dbReference type="EMBL" id="SFI23598.1"/>
    </source>
</evidence>
<sequence length="143" mass="15668">MRRLHFYVMGAIALLFGLASIAEYVMVSYGLRLGWLASYPPEQIEWLSSLPAWVHGVWGAQALLALVGALCLLAHLRPAVWMLAFSFLSLAVLALWAVAFAQPGLISVTGGGTTPWIVIGCVLLLNLLLYVYARQEKQRGEVL</sequence>
<evidence type="ECO:0000256" key="1">
    <source>
        <dbReference type="SAM" id="Phobius"/>
    </source>
</evidence>
<reference evidence="2 3" key="1">
    <citation type="submission" date="2016-10" db="EMBL/GenBank/DDBJ databases">
        <authorList>
            <person name="de Groot N.N."/>
        </authorList>
    </citation>
    <scope>NUCLEOTIDE SEQUENCE [LARGE SCALE GENOMIC DNA]</scope>
    <source>
        <strain evidence="2 3">DSM 19073</strain>
    </source>
</reference>
<keyword evidence="1" id="KW-0812">Transmembrane</keyword>
<feature type="transmembrane region" description="Helical" evidence="1">
    <location>
        <begin position="7"/>
        <end position="32"/>
    </location>
</feature>
<organism evidence="2 3">
    <name type="scientific">Jannaschia pohangensis</name>
    <dbReference type="NCBI Taxonomy" id="390807"/>
    <lineage>
        <taxon>Bacteria</taxon>
        <taxon>Pseudomonadati</taxon>
        <taxon>Pseudomonadota</taxon>
        <taxon>Alphaproteobacteria</taxon>
        <taxon>Rhodobacterales</taxon>
        <taxon>Roseobacteraceae</taxon>
        <taxon>Jannaschia</taxon>
    </lineage>
</organism>
<dbReference type="RefSeq" id="WP_092776171.1">
    <property type="nucleotide sequence ID" value="NZ_FORA01000001.1"/>
</dbReference>
<keyword evidence="3" id="KW-1185">Reference proteome</keyword>
<feature type="transmembrane region" description="Helical" evidence="1">
    <location>
        <begin position="113"/>
        <end position="133"/>
    </location>
</feature>
<accession>A0A1I3GJD8</accession>
<name>A0A1I3GJD8_9RHOB</name>
<dbReference type="EMBL" id="FORA01000001">
    <property type="protein sequence ID" value="SFI23598.1"/>
    <property type="molecule type" value="Genomic_DNA"/>
</dbReference>
<evidence type="ECO:0008006" key="4">
    <source>
        <dbReference type="Google" id="ProtNLM"/>
    </source>
</evidence>
<dbReference type="Proteomes" id="UP000199110">
    <property type="component" value="Unassembled WGS sequence"/>
</dbReference>
<protein>
    <recommendedName>
        <fullName evidence="4">DoxX-like family protein</fullName>
    </recommendedName>
</protein>
<dbReference type="STRING" id="390807.SAMN04488095_0220"/>
<keyword evidence="1" id="KW-0472">Membrane</keyword>
<dbReference type="OrthoDB" id="7658678at2"/>
<proteinExistence type="predicted"/>
<dbReference type="AlphaFoldDB" id="A0A1I3GJD8"/>
<feature type="transmembrane region" description="Helical" evidence="1">
    <location>
        <begin position="52"/>
        <end position="73"/>
    </location>
</feature>
<feature type="transmembrane region" description="Helical" evidence="1">
    <location>
        <begin position="80"/>
        <end position="101"/>
    </location>
</feature>